<evidence type="ECO:0000313" key="4">
    <source>
        <dbReference type="Proteomes" id="UP000016923"/>
    </source>
</evidence>
<dbReference type="Gene3D" id="3.20.20.100">
    <property type="entry name" value="NADP-dependent oxidoreductase domain"/>
    <property type="match status" value="1"/>
</dbReference>
<dbReference type="HOGENOM" id="CLU_023205_1_1_1"/>
<dbReference type="OrthoDB" id="48988at2759"/>
<evidence type="ECO:0000259" key="2">
    <source>
        <dbReference type="Pfam" id="PF00248"/>
    </source>
</evidence>
<accession>S3CD16</accession>
<dbReference type="eggNOG" id="ENOG502SI2J">
    <property type="taxonomic scope" value="Eukaryota"/>
</dbReference>
<dbReference type="VEuPathDB" id="FungiDB:F503_04698"/>
<dbReference type="EMBL" id="KE148162">
    <property type="protein sequence ID" value="EPE04183.1"/>
    <property type="molecule type" value="Genomic_DNA"/>
</dbReference>
<evidence type="ECO:0000256" key="1">
    <source>
        <dbReference type="ARBA" id="ARBA00023002"/>
    </source>
</evidence>
<dbReference type="STRING" id="1262450.S3CD16"/>
<feature type="domain" description="NADP-dependent oxidoreductase" evidence="2">
    <location>
        <begin position="7"/>
        <end position="321"/>
    </location>
</feature>
<proteinExistence type="predicted"/>
<dbReference type="AlphaFoldDB" id="S3CD16"/>
<dbReference type="SUPFAM" id="SSF51430">
    <property type="entry name" value="NAD(P)-linked oxidoreductase"/>
    <property type="match status" value="1"/>
</dbReference>
<gene>
    <name evidence="3" type="ORF">F503_04698</name>
</gene>
<sequence>MPHKTPKIILGIANVGDPADAAVRFDTSDKINALLDEFYAHGYRVLDSARVYPPGKPGTAETYLAAALRESKTRGQHKTDPFVVDTKVWSNTPGSHTPDAIARSVDESVGLLGDVVSIDIEYLHQPDRTVPLAAALGALSAQLQQSKFQRIGISNYRVDEVDELVRIADEHGLEPPRVYQGCYNAVSRDLEADLIPTLRKHGIALYAYSPTAGGLFSEQAKAVLPGSRYDPNMTFGAVYTGKYKTPAIEAAVQRVRDAAAAHQISGHAAALRWIVHHSALSGEHGDGVIIGVSSVEQLRSSLDAIDAGPLPADVLAAVEAISSSISDDEKQGFKF</sequence>
<dbReference type="GO" id="GO:0016491">
    <property type="term" value="F:oxidoreductase activity"/>
    <property type="evidence" value="ECO:0007669"/>
    <property type="project" value="UniProtKB-KW"/>
</dbReference>
<dbReference type="PANTHER" id="PTHR43364:SF4">
    <property type="entry name" value="NAD(P)-LINKED OXIDOREDUCTASE SUPERFAMILY PROTEIN"/>
    <property type="match status" value="1"/>
</dbReference>
<dbReference type="OMA" id="EGHYNAI"/>
<keyword evidence="1" id="KW-0560">Oxidoreductase</keyword>
<keyword evidence="4" id="KW-1185">Reference proteome</keyword>
<dbReference type="InterPro" id="IPR036812">
    <property type="entry name" value="NAD(P)_OxRdtase_dom_sf"/>
</dbReference>
<organism evidence="3 4">
    <name type="scientific">Ophiostoma piceae (strain UAMH 11346)</name>
    <name type="common">Sap stain fungus</name>
    <dbReference type="NCBI Taxonomy" id="1262450"/>
    <lineage>
        <taxon>Eukaryota</taxon>
        <taxon>Fungi</taxon>
        <taxon>Dikarya</taxon>
        <taxon>Ascomycota</taxon>
        <taxon>Pezizomycotina</taxon>
        <taxon>Sordariomycetes</taxon>
        <taxon>Sordariomycetidae</taxon>
        <taxon>Ophiostomatales</taxon>
        <taxon>Ophiostomataceae</taxon>
        <taxon>Ophiostoma</taxon>
    </lineage>
</organism>
<protein>
    <submittedName>
        <fullName evidence="3">Aldo/keto reductase</fullName>
    </submittedName>
</protein>
<dbReference type="CDD" id="cd19075">
    <property type="entry name" value="AKR_AKR7A1-5"/>
    <property type="match status" value="1"/>
</dbReference>
<reference evidence="3 4" key="1">
    <citation type="journal article" date="2013" name="BMC Genomics">
        <title>The genome and transcriptome of the pine saprophyte Ophiostoma piceae, and a comparison with the bark beetle-associated pine pathogen Grosmannia clavigera.</title>
        <authorList>
            <person name="Haridas S."/>
            <person name="Wang Y."/>
            <person name="Lim L."/>
            <person name="Massoumi Alamouti S."/>
            <person name="Jackman S."/>
            <person name="Docking R."/>
            <person name="Robertson G."/>
            <person name="Birol I."/>
            <person name="Bohlmann J."/>
            <person name="Breuil C."/>
        </authorList>
    </citation>
    <scope>NUCLEOTIDE SEQUENCE [LARGE SCALE GENOMIC DNA]</scope>
    <source>
        <strain evidence="3 4">UAMH 11346</strain>
    </source>
</reference>
<evidence type="ECO:0000313" key="3">
    <source>
        <dbReference type="EMBL" id="EPE04183.1"/>
    </source>
</evidence>
<dbReference type="InterPro" id="IPR023210">
    <property type="entry name" value="NADP_OxRdtase_dom"/>
</dbReference>
<name>S3CD16_OPHP1</name>
<dbReference type="PANTHER" id="PTHR43364">
    <property type="entry name" value="NADH-SPECIFIC METHYLGLYOXAL REDUCTASE-RELATED"/>
    <property type="match status" value="1"/>
</dbReference>
<dbReference type="InterPro" id="IPR050523">
    <property type="entry name" value="AKR_Detox_Biosynth"/>
</dbReference>
<dbReference type="Proteomes" id="UP000016923">
    <property type="component" value="Unassembled WGS sequence"/>
</dbReference>
<dbReference type="Pfam" id="PF00248">
    <property type="entry name" value="Aldo_ket_red"/>
    <property type="match status" value="1"/>
</dbReference>